<name>A0A168C1M8_9BACL</name>
<evidence type="ECO:0000313" key="11">
    <source>
        <dbReference type="EMBL" id="OPG16713.1"/>
    </source>
</evidence>
<dbReference type="EMBL" id="MWPS01000014">
    <property type="protein sequence ID" value="OPG16713.1"/>
    <property type="molecule type" value="Genomic_DNA"/>
</dbReference>
<protein>
    <submittedName>
        <fullName evidence="10">NADH-quinone oxidoreductase subunit L</fullName>
    </submittedName>
</protein>
<dbReference type="GO" id="GO:0008137">
    <property type="term" value="F:NADH dehydrogenase (ubiquinone) activity"/>
    <property type="evidence" value="ECO:0007669"/>
    <property type="project" value="InterPro"/>
</dbReference>
<feature type="transmembrane region" description="Helical" evidence="7">
    <location>
        <begin position="170"/>
        <end position="190"/>
    </location>
</feature>
<dbReference type="Proteomes" id="UP000077421">
    <property type="component" value="Unassembled WGS sequence"/>
</dbReference>
<feature type="transmembrane region" description="Helical" evidence="7">
    <location>
        <begin position="288"/>
        <end position="310"/>
    </location>
</feature>
<feature type="transmembrane region" description="Helical" evidence="7">
    <location>
        <begin position="82"/>
        <end position="103"/>
    </location>
</feature>
<dbReference type="GO" id="GO:0005886">
    <property type="term" value="C:plasma membrane"/>
    <property type="evidence" value="ECO:0007669"/>
    <property type="project" value="UniProtKB-SubCell"/>
</dbReference>
<evidence type="ECO:0000313" key="12">
    <source>
        <dbReference type="Proteomes" id="UP000077421"/>
    </source>
</evidence>
<dbReference type="PRINTS" id="PR01435">
    <property type="entry name" value="NPOXDRDTASE5"/>
</dbReference>
<dbReference type="AlphaFoldDB" id="A0A168C1M8"/>
<evidence type="ECO:0000256" key="6">
    <source>
        <dbReference type="RuleBase" id="RU000320"/>
    </source>
</evidence>
<proteinExistence type="inferred from homology"/>
<dbReference type="Pfam" id="PF00662">
    <property type="entry name" value="Proton_antipo_N"/>
    <property type="match status" value="1"/>
</dbReference>
<feature type="transmembrane region" description="Helical" evidence="7">
    <location>
        <begin position="425"/>
        <end position="451"/>
    </location>
</feature>
<feature type="transmembrane region" description="Helical" evidence="7">
    <location>
        <begin position="6"/>
        <end position="23"/>
    </location>
</feature>
<keyword evidence="5 7" id="KW-0472">Membrane</keyword>
<dbReference type="NCBIfam" id="TIGR01974">
    <property type="entry name" value="NDH_I_L"/>
    <property type="match status" value="1"/>
</dbReference>
<dbReference type="PRINTS" id="PR01434">
    <property type="entry name" value="NADHDHGNASE5"/>
</dbReference>
<dbReference type="RefSeq" id="WP_067564040.1">
    <property type="nucleotide sequence ID" value="NZ_LSUQ01000018.1"/>
</dbReference>
<feature type="transmembrane region" description="Helical" evidence="7">
    <location>
        <begin position="322"/>
        <end position="348"/>
    </location>
</feature>
<sequence length="637" mass="68294">MANEAWLIPAIPLLVYVILLVAGRRISEPVVAGISVSAVLLAFLLAIAVLADVAVNGPTAPTTYAWLDFGAHSLTVGYEVTMLNALMLVVVTLVSALVLLFSRSYMKGDERFSRFYQYLNLFVFSMLGLVISPNLLQFYIFWELVGVCSYLLVGFWYYKPEAAAAAKKAFIVTRIGDVGLFIGIILLYIATGTFDFNGLYTAGGAAFSQVATLAYHGASVPFGMSSSGFITLTALLVFIGAVGKSAQFPLHVWLPDAMEGPTPVSALIHAATMVAAGVYLVARMQPLFAASPVASETVAVIGGITALLAASIGLTQRDIKRVIAYSTVSQLGYMMMALGVGAYTAGIFHLMTHAFFKALLFLTAGSVIHALDTQDLFSMGGLRKKMPITHIAFLAGALALAGVPPFAGFWSKDEILSAAFQSGHYVLYAMGLLAAFFTAFYIFRVYFLVFWGEAKGEKHAHEGGSAMVIPLLVLGALATLSGFLNTPFDPFVTRFLTYGHPLGIGIDPPASLPLILVSVIIALLGIWLAYSVYGRANRGAELAKRMGVLYTLSYNKFYIDEIYHYLIVTPIFTIARAIAFIDRFIIDGIVRMLGELGYTGGVTLKYANTGQVQTYGVLTLFGLVALVAIALGIGGVL</sequence>
<dbReference type="GO" id="GO:0015990">
    <property type="term" value="P:electron transport coupled proton transport"/>
    <property type="evidence" value="ECO:0007669"/>
    <property type="project" value="TreeGrafter"/>
</dbReference>
<feature type="transmembrane region" description="Helical" evidence="7">
    <location>
        <begin position="138"/>
        <end position="158"/>
    </location>
</feature>
<evidence type="ECO:0000256" key="1">
    <source>
        <dbReference type="ARBA" id="ARBA00004651"/>
    </source>
</evidence>
<dbReference type="InterPro" id="IPR018393">
    <property type="entry name" value="NADHpl_OxRdtase_5_subgr"/>
</dbReference>
<dbReference type="Pfam" id="PF00361">
    <property type="entry name" value="Proton_antipo_M"/>
    <property type="match status" value="1"/>
</dbReference>
<reference evidence="11 13" key="2">
    <citation type="submission" date="2017-02" db="EMBL/GenBank/DDBJ databases">
        <title>Draft genome of Acidibacillus ferrooxidans Huett2.</title>
        <authorList>
            <person name="Schopf S."/>
        </authorList>
    </citation>
    <scope>NUCLEOTIDE SEQUENCE [LARGE SCALE GENOMIC DNA]</scope>
    <source>
        <strain evidence="11 13">Huett2</strain>
    </source>
</reference>
<dbReference type="InterPro" id="IPR001750">
    <property type="entry name" value="ND/Mrp_TM"/>
</dbReference>
<feature type="transmembrane region" description="Helical" evidence="7">
    <location>
        <begin position="115"/>
        <end position="132"/>
    </location>
</feature>
<feature type="transmembrane region" description="Helical" evidence="7">
    <location>
        <begin position="463"/>
        <end position="484"/>
    </location>
</feature>
<dbReference type="Proteomes" id="UP000190229">
    <property type="component" value="Unassembled WGS sequence"/>
</dbReference>
<evidence type="ECO:0000256" key="3">
    <source>
        <dbReference type="ARBA" id="ARBA00022692"/>
    </source>
</evidence>
<feature type="transmembrane region" description="Helical" evidence="7">
    <location>
        <begin position="391"/>
        <end position="410"/>
    </location>
</feature>
<comment type="caution">
    <text evidence="10">The sequence shown here is derived from an EMBL/GenBank/DDBJ whole genome shotgun (WGS) entry which is preliminary data.</text>
</comment>
<feature type="transmembrane region" description="Helical" evidence="7">
    <location>
        <begin position="615"/>
        <end position="636"/>
    </location>
</feature>
<evidence type="ECO:0000313" key="13">
    <source>
        <dbReference type="Proteomes" id="UP000190229"/>
    </source>
</evidence>
<dbReference type="STRING" id="1765683.B2M26_04950"/>
<evidence type="ECO:0000256" key="5">
    <source>
        <dbReference type="ARBA" id="ARBA00023136"/>
    </source>
</evidence>
<reference evidence="10 12" key="1">
    <citation type="submission" date="2016-02" db="EMBL/GenBank/DDBJ databases">
        <title>Draft genome sequence of Acidibacillus ferrooxidans SLC66.</title>
        <authorList>
            <person name="Oliveira G."/>
            <person name="Nancucheo I."/>
            <person name="Dall'Agnol H."/>
            <person name="Johnson B."/>
            <person name="Oliveira R."/>
            <person name="Nunes G.L."/>
            <person name="Tzotzos G."/>
            <person name="Orellana S.C."/>
            <person name="Salim A.C."/>
            <person name="Araujo F.M."/>
        </authorList>
    </citation>
    <scope>NUCLEOTIDE SEQUENCE [LARGE SCALE GENOMIC DNA]</scope>
    <source>
        <strain evidence="10 12">SLC66</strain>
    </source>
</reference>
<organism evidence="10 12">
    <name type="scientific">Ferroacidibacillus organovorans</name>
    <dbReference type="NCBI Taxonomy" id="1765683"/>
    <lineage>
        <taxon>Bacteria</taxon>
        <taxon>Bacillati</taxon>
        <taxon>Bacillota</taxon>
        <taxon>Bacilli</taxon>
        <taxon>Bacillales</taxon>
        <taxon>Alicyclobacillaceae</taxon>
        <taxon>Ferroacidibacillus</taxon>
    </lineage>
</organism>
<keyword evidence="4 7" id="KW-1133">Transmembrane helix</keyword>
<dbReference type="GO" id="GO:0042773">
    <property type="term" value="P:ATP synthesis coupled electron transport"/>
    <property type="evidence" value="ECO:0007669"/>
    <property type="project" value="InterPro"/>
</dbReference>
<evidence type="ECO:0000256" key="2">
    <source>
        <dbReference type="ARBA" id="ARBA00008483"/>
    </source>
</evidence>
<feature type="transmembrane region" description="Helical" evidence="7">
    <location>
        <begin position="510"/>
        <end position="530"/>
    </location>
</feature>
<evidence type="ECO:0000259" key="8">
    <source>
        <dbReference type="Pfam" id="PF00361"/>
    </source>
</evidence>
<comment type="similarity">
    <text evidence="2">Belongs to the CPA3 antiporters (TC 2.A.63) subunit A family.</text>
</comment>
<comment type="subcellular location">
    <subcellularLocation>
        <location evidence="1">Cell membrane</location>
        <topology evidence="1">Multi-pass membrane protein</topology>
    </subcellularLocation>
    <subcellularLocation>
        <location evidence="6">Membrane</location>
        <topology evidence="6">Multi-pass membrane protein</topology>
    </subcellularLocation>
</comment>
<feature type="transmembrane region" description="Helical" evidence="7">
    <location>
        <begin position="354"/>
        <end position="371"/>
    </location>
</feature>
<dbReference type="PANTHER" id="PTHR42829">
    <property type="entry name" value="NADH-UBIQUINONE OXIDOREDUCTASE CHAIN 5"/>
    <property type="match status" value="1"/>
</dbReference>
<dbReference type="OrthoDB" id="9807568at2"/>
<evidence type="ECO:0000256" key="4">
    <source>
        <dbReference type="ARBA" id="ARBA00022989"/>
    </source>
</evidence>
<evidence type="ECO:0000259" key="9">
    <source>
        <dbReference type="Pfam" id="PF00662"/>
    </source>
</evidence>
<evidence type="ECO:0000256" key="7">
    <source>
        <dbReference type="SAM" id="Phobius"/>
    </source>
</evidence>
<feature type="domain" description="NADH-Ubiquinone oxidoreductase (complex I) chain 5 N-terminal" evidence="9">
    <location>
        <begin position="66"/>
        <end position="116"/>
    </location>
</feature>
<keyword evidence="13" id="KW-1185">Reference proteome</keyword>
<dbReference type="GO" id="GO:0003954">
    <property type="term" value="F:NADH dehydrogenase activity"/>
    <property type="evidence" value="ECO:0007669"/>
    <property type="project" value="TreeGrafter"/>
</dbReference>
<dbReference type="InterPro" id="IPR001516">
    <property type="entry name" value="Proton_antipo_N"/>
</dbReference>
<dbReference type="PANTHER" id="PTHR42829:SF2">
    <property type="entry name" value="NADH-UBIQUINONE OXIDOREDUCTASE CHAIN 5"/>
    <property type="match status" value="1"/>
</dbReference>
<feature type="transmembrane region" description="Helical" evidence="7">
    <location>
        <begin position="264"/>
        <end position="282"/>
    </location>
</feature>
<dbReference type="EMBL" id="LSUQ01000018">
    <property type="protein sequence ID" value="OAG93984.1"/>
    <property type="molecule type" value="Genomic_DNA"/>
</dbReference>
<dbReference type="NCBIfam" id="NF005141">
    <property type="entry name" value="PRK06590.1"/>
    <property type="match status" value="1"/>
</dbReference>
<feature type="transmembrane region" description="Helical" evidence="7">
    <location>
        <begin position="30"/>
        <end position="51"/>
    </location>
</feature>
<dbReference type="InterPro" id="IPR003945">
    <property type="entry name" value="NU5C-like"/>
</dbReference>
<evidence type="ECO:0000313" key="10">
    <source>
        <dbReference type="EMBL" id="OAG93984.1"/>
    </source>
</evidence>
<feature type="domain" description="NADH:quinone oxidoreductase/Mrp antiporter transmembrane" evidence="8">
    <location>
        <begin position="132"/>
        <end position="438"/>
    </location>
</feature>
<feature type="transmembrane region" description="Helical" evidence="7">
    <location>
        <begin position="222"/>
        <end position="243"/>
    </location>
</feature>
<dbReference type="Gene3D" id="1.20.5.2700">
    <property type="match status" value="1"/>
</dbReference>
<keyword evidence="3 6" id="KW-0812">Transmembrane</keyword>
<accession>A0A168C1M8</accession>
<gene>
    <name evidence="10" type="ORF">AYW79_07590</name>
    <name evidence="11" type="ORF">B2M26_04950</name>
</gene>
<feature type="transmembrane region" description="Helical" evidence="7">
    <location>
        <begin position="562"/>
        <end position="586"/>
    </location>
</feature>